<sequence>MSAAEDGPDMLEVRGRPGEEGQVFRRPRSTLGTKTASMPWEGPWIEIERGSSKKVIRNKIYTSPAGYVRREYSNYKALHGLTTQFSSSSLSPSVSSHSMISMQEELRAGEGASRRARSRPGTSVGKLPRPDSSPATILNDLSAQVSRNFVRPKSSLGTYSLGYRAHTPAWREKPPPARTPLRPVTAMPLSKQKQLEEKVKTEMYGDLVQSKVEEDAASTREKTLLASPHGRKDEELKPPKPLLRDKSLTFSDSTLSAKDVPEDESMSGQSFKERKGMTPARKRLTNVMGAEGFSRVWTSDKSLEDIDPSLYFKMRMKMRGLKERTSMKVLDTQQWIGLLLYAEGKNERIPLNKNAERWISGLDTFLDKRARLRIYEQQLARADADLRDAMLEVNRIESLLKIEQGSKKKNLEDELTIAMDSKDELLNERRRLQMLVNTFTIGAEELQDLTAEEDFYTGDPNKWSDILRTYRESDENLIKLKEGLNESKSGWFELNADIDIDKYPIYSSAPLSPSAHEIANNSTNNLKNQKKTVPTYERRTSRRRSLITMQSLSSMKEKGSQRKMSVAKSKVQKAKSVEQGKGEADEPVVVQEEQQQQERKGDDDSDEENIDEQVKNLLSSMQQENSAALNQALMRLKYPVQTGTMRTWREYADDLRRVKKSYLTIYERICEHFKVPATGLVAIRRFLNDPLCSKISVAGENYNNFHLTALDGMMRGVDLTGGNAVIPPVLSFKKSMDLMGLRSFDCSNNNLRAEGMSILVDMLTSCGLDVEYLNVSANRIGKEGAQKIAKFLSIPNSSIQELHCDMNDIGDVGMRAIALVLPKTQLKVLSVQKNKISKLGAVALRRMIASESVCLQDLDVSWNEILTDGACTFAEGLADNKSLRRLNLEWSGFGSEKALSALFHALKTCPLQVVDLSSNQIDSYGCLVVSAGIESTQGLKQLKLDNNPLARQGIRELLRCSARAKERRSVERAISLENCDFGEVSSCVFDPLEPAGSYRLDMGRASHRRIFEVLLEFNAQGRGRFDKSSATLKLDRKGETSSKTFSLSSSNLLDSTSLPLEGILEFGFVENGLPSPCDQYLREEAMKALLDQLNRRDLSAALKKRSMQTAVGCLYLKLEDFEAMFARINVNDVDYRMDFVMTVYHRVIDLDDATKLLRYLSDAEARNVEARIGKDHLHFSSSNPTGHYHLNLDKPPHRNMACRLLSMRFQMLPVEDKIVKYYSNRKGGQREVARIGVCWRNCRLSGLPFDIEADWNLPFKGILELDYVCLDRPDGEEAMSDEEFDELVLRRWDEKSQFLNLQILSNERKISLLREVSNTHYFSCAQVSSLLARLAPVKQHKCRLQVIFACWSRVVDYHGLPNVLKTLTSSERKEVVRAFGVVNIFDELLAADYYDLDLSDVGDRFVMQELVHLKCKEPSSALVRVCYEGKEFEVPEEWAEGEVPRKGRISCFFTRTQAVLQKVFEQGAVDHTQKKPAPSSLSSYSLDFLEDFYEGGICSPVDDLWFFPLLARRVFLKLVEVVDSPDRFVQTIFKGQYQLASKELETRMRVFGVSFNQDEVLTLKSLIEDEEQNISPQLFASFWQEHDAKLRHAGRREKGEEEI</sequence>
<dbReference type="PANTHER" id="PTHR24114:SF2">
    <property type="entry name" value="F-BOX DOMAIN-CONTAINING PROTEIN-RELATED"/>
    <property type="match status" value="1"/>
</dbReference>
<dbReference type="Pfam" id="PF13516">
    <property type="entry name" value="LRR_6"/>
    <property type="match status" value="2"/>
</dbReference>
<dbReference type="eggNOG" id="KOG4308">
    <property type="taxonomic scope" value="Eukaryota"/>
</dbReference>
<reference evidence="3 5" key="1">
    <citation type="journal article" date="2012" name="Nature">
        <title>Algal genomes reveal evolutionary mosaicism and the fate of nucleomorphs.</title>
        <authorList>
            <consortium name="DOE Joint Genome Institute"/>
            <person name="Curtis B.A."/>
            <person name="Tanifuji G."/>
            <person name="Burki F."/>
            <person name="Gruber A."/>
            <person name="Irimia M."/>
            <person name="Maruyama S."/>
            <person name="Arias M.C."/>
            <person name="Ball S.G."/>
            <person name="Gile G.H."/>
            <person name="Hirakawa Y."/>
            <person name="Hopkins J.F."/>
            <person name="Kuo A."/>
            <person name="Rensing S.A."/>
            <person name="Schmutz J."/>
            <person name="Symeonidi A."/>
            <person name="Elias M."/>
            <person name="Eveleigh R.J."/>
            <person name="Herman E.K."/>
            <person name="Klute M.J."/>
            <person name="Nakayama T."/>
            <person name="Obornik M."/>
            <person name="Reyes-Prieto A."/>
            <person name="Armbrust E.V."/>
            <person name="Aves S.J."/>
            <person name="Beiko R.G."/>
            <person name="Coutinho P."/>
            <person name="Dacks J.B."/>
            <person name="Durnford D.G."/>
            <person name="Fast N.M."/>
            <person name="Green B.R."/>
            <person name="Grisdale C.J."/>
            <person name="Hempel F."/>
            <person name="Henrissat B."/>
            <person name="Hoppner M.P."/>
            <person name="Ishida K."/>
            <person name="Kim E."/>
            <person name="Koreny L."/>
            <person name="Kroth P.G."/>
            <person name="Liu Y."/>
            <person name="Malik S.B."/>
            <person name="Maier U.G."/>
            <person name="McRose D."/>
            <person name="Mock T."/>
            <person name="Neilson J.A."/>
            <person name="Onodera N.T."/>
            <person name="Poole A.M."/>
            <person name="Pritham E.J."/>
            <person name="Richards T.A."/>
            <person name="Rocap G."/>
            <person name="Roy S.W."/>
            <person name="Sarai C."/>
            <person name="Schaack S."/>
            <person name="Shirato S."/>
            <person name="Slamovits C.H."/>
            <person name="Spencer D.F."/>
            <person name="Suzuki S."/>
            <person name="Worden A.Z."/>
            <person name="Zauner S."/>
            <person name="Barry K."/>
            <person name="Bell C."/>
            <person name="Bharti A.K."/>
            <person name="Crow J.A."/>
            <person name="Grimwood J."/>
            <person name="Kramer R."/>
            <person name="Lindquist E."/>
            <person name="Lucas S."/>
            <person name="Salamov A."/>
            <person name="McFadden G.I."/>
            <person name="Lane C.E."/>
            <person name="Keeling P.J."/>
            <person name="Gray M.W."/>
            <person name="Grigoriev I.V."/>
            <person name="Archibald J.M."/>
        </authorList>
    </citation>
    <scope>NUCLEOTIDE SEQUENCE</scope>
    <source>
        <strain evidence="3 5">CCMP2712</strain>
    </source>
</reference>
<evidence type="ECO:0000313" key="3">
    <source>
        <dbReference type="EMBL" id="EKX55484.1"/>
    </source>
</evidence>
<organism evidence="3">
    <name type="scientific">Guillardia theta (strain CCMP2712)</name>
    <name type="common">Cryptophyte</name>
    <dbReference type="NCBI Taxonomy" id="905079"/>
    <lineage>
        <taxon>Eukaryota</taxon>
        <taxon>Cryptophyceae</taxon>
        <taxon>Pyrenomonadales</taxon>
        <taxon>Geminigeraceae</taxon>
        <taxon>Guillardia</taxon>
    </lineage>
</organism>
<dbReference type="SMART" id="SM00368">
    <property type="entry name" value="LRR_RI"/>
    <property type="match status" value="6"/>
</dbReference>
<feature type="compositionally biased region" description="Basic and acidic residues" evidence="2">
    <location>
        <begin position="211"/>
        <end position="223"/>
    </location>
</feature>
<evidence type="ECO:0000256" key="2">
    <source>
        <dbReference type="SAM" id="MobiDB-lite"/>
    </source>
</evidence>
<reference evidence="4" key="3">
    <citation type="submission" date="2016-03" db="UniProtKB">
        <authorList>
            <consortium name="EnsemblProtists"/>
        </authorList>
    </citation>
    <scope>IDENTIFICATION</scope>
</reference>
<dbReference type="GeneID" id="17312194"/>
<dbReference type="EMBL" id="JH992965">
    <property type="protein sequence ID" value="EKX55484.1"/>
    <property type="molecule type" value="Genomic_DNA"/>
</dbReference>
<dbReference type="PaxDb" id="55529-EKX55484"/>
<dbReference type="InterPro" id="IPR001611">
    <property type="entry name" value="Leu-rich_rpt"/>
</dbReference>
<keyword evidence="5" id="KW-1185">Reference proteome</keyword>
<feature type="compositionally biased region" description="Basic and acidic residues" evidence="2">
    <location>
        <begin position="230"/>
        <end position="247"/>
    </location>
</feature>
<evidence type="ECO:0000313" key="4">
    <source>
        <dbReference type="EnsemblProtists" id="EKX55484"/>
    </source>
</evidence>
<feature type="region of interest" description="Disordered" evidence="2">
    <location>
        <begin position="210"/>
        <end position="278"/>
    </location>
</feature>
<accession>L1K4F4</accession>
<dbReference type="SUPFAM" id="SSF52047">
    <property type="entry name" value="RNI-like"/>
    <property type="match status" value="1"/>
</dbReference>
<dbReference type="InterPro" id="IPR032675">
    <property type="entry name" value="LRR_dom_sf"/>
</dbReference>
<dbReference type="HOGENOM" id="CLU_244208_0_0_1"/>
<dbReference type="PANTHER" id="PTHR24114">
    <property type="entry name" value="LEUCINE RICH REPEAT FAMILY PROTEIN"/>
    <property type="match status" value="1"/>
</dbReference>
<dbReference type="Proteomes" id="UP000011087">
    <property type="component" value="Unassembled WGS sequence"/>
</dbReference>
<dbReference type="InterPro" id="IPR052394">
    <property type="entry name" value="LRR-containing"/>
</dbReference>
<dbReference type="EnsemblProtists" id="EKX55484">
    <property type="protein sequence ID" value="EKX55484"/>
    <property type="gene ID" value="GUITHDRAFT_131671"/>
</dbReference>
<dbReference type="Gene3D" id="3.80.10.10">
    <property type="entry name" value="Ribonuclease Inhibitor"/>
    <property type="match status" value="1"/>
</dbReference>
<feature type="region of interest" description="Disordered" evidence="2">
    <location>
        <begin position="170"/>
        <end position="192"/>
    </location>
</feature>
<gene>
    <name evidence="3" type="ORF">GUITHDRAFT_131671</name>
</gene>
<name>L1K4F4_GUITC</name>
<feature type="region of interest" description="Disordered" evidence="2">
    <location>
        <begin position="1"/>
        <end position="37"/>
    </location>
</feature>
<feature type="region of interest" description="Disordered" evidence="2">
    <location>
        <begin position="516"/>
        <end position="609"/>
    </location>
</feature>
<dbReference type="RefSeq" id="XP_005842464.1">
    <property type="nucleotide sequence ID" value="XM_005842407.1"/>
</dbReference>
<feature type="compositionally biased region" description="Basic and acidic residues" evidence="2">
    <location>
        <begin position="575"/>
        <end position="584"/>
    </location>
</feature>
<feature type="region of interest" description="Disordered" evidence="2">
    <location>
        <begin position="105"/>
        <end position="137"/>
    </location>
</feature>
<evidence type="ECO:0000256" key="1">
    <source>
        <dbReference type="SAM" id="Coils"/>
    </source>
</evidence>
<protein>
    <submittedName>
        <fullName evidence="3 4">Uncharacterized protein</fullName>
    </submittedName>
</protein>
<feature type="compositionally biased region" description="Basic and acidic residues" evidence="2">
    <location>
        <begin position="11"/>
        <end position="23"/>
    </location>
</feature>
<evidence type="ECO:0000313" key="5">
    <source>
        <dbReference type="Proteomes" id="UP000011087"/>
    </source>
</evidence>
<keyword evidence="1" id="KW-0175">Coiled coil</keyword>
<proteinExistence type="predicted"/>
<reference evidence="5" key="2">
    <citation type="submission" date="2012-11" db="EMBL/GenBank/DDBJ databases">
        <authorList>
            <person name="Kuo A."/>
            <person name="Curtis B.A."/>
            <person name="Tanifuji G."/>
            <person name="Burki F."/>
            <person name="Gruber A."/>
            <person name="Irimia M."/>
            <person name="Maruyama S."/>
            <person name="Arias M.C."/>
            <person name="Ball S.G."/>
            <person name="Gile G.H."/>
            <person name="Hirakawa Y."/>
            <person name="Hopkins J.F."/>
            <person name="Rensing S.A."/>
            <person name="Schmutz J."/>
            <person name="Symeonidi A."/>
            <person name="Elias M."/>
            <person name="Eveleigh R.J."/>
            <person name="Herman E.K."/>
            <person name="Klute M.J."/>
            <person name="Nakayama T."/>
            <person name="Obornik M."/>
            <person name="Reyes-Prieto A."/>
            <person name="Armbrust E.V."/>
            <person name="Aves S.J."/>
            <person name="Beiko R.G."/>
            <person name="Coutinho P."/>
            <person name="Dacks J.B."/>
            <person name="Durnford D.G."/>
            <person name="Fast N.M."/>
            <person name="Green B.R."/>
            <person name="Grisdale C."/>
            <person name="Hempe F."/>
            <person name="Henrissat B."/>
            <person name="Hoppner M.P."/>
            <person name="Ishida K.-I."/>
            <person name="Kim E."/>
            <person name="Koreny L."/>
            <person name="Kroth P.G."/>
            <person name="Liu Y."/>
            <person name="Malik S.-B."/>
            <person name="Maier U.G."/>
            <person name="McRose D."/>
            <person name="Mock T."/>
            <person name="Neilson J.A."/>
            <person name="Onodera N.T."/>
            <person name="Poole A.M."/>
            <person name="Pritham E.J."/>
            <person name="Richards T.A."/>
            <person name="Rocap G."/>
            <person name="Roy S.W."/>
            <person name="Sarai C."/>
            <person name="Schaack S."/>
            <person name="Shirato S."/>
            <person name="Slamovits C.H."/>
            <person name="Spencer D.F."/>
            <person name="Suzuki S."/>
            <person name="Worden A.Z."/>
            <person name="Zauner S."/>
            <person name="Barry K."/>
            <person name="Bell C."/>
            <person name="Bharti A.K."/>
            <person name="Crow J.A."/>
            <person name="Grimwood J."/>
            <person name="Kramer R."/>
            <person name="Lindquist E."/>
            <person name="Lucas S."/>
            <person name="Salamov A."/>
            <person name="McFadden G.I."/>
            <person name="Lane C.E."/>
            <person name="Keeling P.J."/>
            <person name="Gray M.W."/>
            <person name="Grigoriev I.V."/>
            <person name="Archibald J.M."/>
        </authorList>
    </citation>
    <scope>NUCLEOTIDE SEQUENCE</scope>
    <source>
        <strain evidence="5">CCMP2712</strain>
    </source>
</reference>
<dbReference type="OrthoDB" id="272549at2759"/>
<dbReference type="KEGG" id="gtt:GUITHDRAFT_131671"/>
<feature type="coiled-coil region" evidence="1">
    <location>
        <begin position="372"/>
        <end position="428"/>
    </location>
</feature>